<dbReference type="Pfam" id="PF24176">
    <property type="entry name" value="TPR_TTI1_2nd"/>
    <property type="match status" value="1"/>
</dbReference>
<dbReference type="SUPFAM" id="SSF48371">
    <property type="entry name" value="ARM repeat"/>
    <property type="match status" value="1"/>
</dbReference>
<dbReference type="Proteomes" id="UP000054558">
    <property type="component" value="Unassembled WGS sequence"/>
</dbReference>
<dbReference type="EMBL" id="DF236992">
    <property type="protein sequence ID" value="GAQ79960.1"/>
    <property type="molecule type" value="Genomic_DNA"/>
</dbReference>
<feature type="domain" description="TTI1 C-terminal TPR" evidence="3">
    <location>
        <begin position="1030"/>
        <end position="1286"/>
    </location>
</feature>
<evidence type="ECO:0000313" key="4">
    <source>
        <dbReference type="EMBL" id="GAQ79960.1"/>
    </source>
</evidence>
<evidence type="ECO:0000259" key="3">
    <source>
        <dbReference type="Pfam" id="PF24181"/>
    </source>
</evidence>
<reference evidence="4 5" key="1">
    <citation type="journal article" date="2014" name="Nat. Commun.">
        <title>Klebsormidium flaccidum genome reveals primary factors for plant terrestrial adaptation.</title>
        <authorList>
            <person name="Hori K."/>
            <person name="Maruyama F."/>
            <person name="Fujisawa T."/>
            <person name="Togashi T."/>
            <person name="Yamamoto N."/>
            <person name="Seo M."/>
            <person name="Sato S."/>
            <person name="Yamada T."/>
            <person name="Mori H."/>
            <person name="Tajima N."/>
            <person name="Moriyama T."/>
            <person name="Ikeuchi M."/>
            <person name="Watanabe M."/>
            <person name="Wada H."/>
            <person name="Kobayashi K."/>
            <person name="Saito M."/>
            <person name="Masuda T."/>
            <person name="Sasaki-Sekimoto Y."/>
            <person name="Mashiguchi K."/>
            <person name="Awai K."/>
            <person name="Shimojima M."/>
            <person name="Masuda S."/>
            <person name="Iwai M."/>
            <person name="Nobusawa T."/>
            <person name="Narise T."/>
            <person name="Kondo S."/>
            <person name="Saito H."/>
            <person name="Sato R."/>
            <person name="Murakawa M."/>
            <person name="Ihara Y."/>
            <person name="Oshima-Yamada Y."/>
            <person name="Ohtaka K."/>
            <person name="Satoh M."/>
            <person name="Sonobe K."/>
            <person name="Ishii M."/>
            <person name="Ohtani R."/>
            <person name="Kanamori-Sato M."/>
            <person name="Honoki R."/>
            <person name="Miyazaki D."/>
            <person name="Mochizuki H."/>
            <person name="Umetsu J."/>
            <person name="Higashi K."/>
            <person name="Shibata D."/>
            <person name="Kamiya Y."/>
            <person name="Sato N."/>
            <person name="Nakamura Y."/>
            <person name="Tabata S."/>
            <person name="Ida S."/>
            <person name="Kurokawa K."/>
            <person name="Ohta H."/>
        </authorList>
    </citation>
    <scope>NUCLEOTIDE SEQUENCE [LARGE SCALE GENOMIC DNA]</scope>
    <source>
        <strain evidence="4 5">NIES-2285</strain>
    </source>
</reference>
<feature type="domain" description="TTI1 N-terminal TPR" evidence="2">
    <location>
        <begin position="19"/>
        <end position="387"/>
    </location>
</feature>
<evidence type="ECO:0000313" key="5">
    <source>
        <dbReference type="Proteomes" id="UP000054558"/>
    </source>
</evidence>
<gene>
    <name evidence="4" type="ORF">KFL_000430020</name>
</gene>
<dbReference type="PANTHER" id="PTHR18460:SF3">
    <property type="entry name" value="TELO2-INTERACTING PROTEIN 1 HOMOLOG"/>
    <property type="match status" value="1"/>
</dbReference>
<feature type="compositionally biased region" description="Pro residues" evidence="1">
    <location>
        <begin position="522"/>
        <end position="532"/>
    </location>
</feature>
<dbReference type="InterPro" id="IPR011989">
    <property type="entry name" value="ARM-like"/>
</dbReference>
<feature type="region of interest" description="Disordered" evidence="1">
    <location>
        <begin position="507"/>
        <end position="532"/>
    </location>
</feature>
<sequence>MAVASSPLEQGQRMRRGAFLAVQPLCVGLVQPGQDNLSTVQRLVALQAVLEGLPAGGLQACIDYILFPLFHHLRPGSPAPVTEAAAGTLRTFLTKCPVGPAQFVPLLQTLIQLLNLPRDGASEELRRSVLESAGAMFSGLGGEELGKLRGGEMAAARGHLLSLFLKVADEEIAAGAQGSKQLHALAMTTLDTFLKQIDDPDALAFFLPGVASGLSRAMLAPKAGSLGTAAAVRALSTLLGVVLADAANPGLSSEILGLGAPAPGLPALGAPVSAAGAMQALRQLSLRPKHPADKPATPPPPRKKPERAPPERESMNVVRDQEWLSETVPRLQTMLQAVLPRLCTSDSFRVRAALGQLAVRLLDTCQRMLSAATPLLLECLFALAYDDYTSVATPARGFLGRLTIAPSVGPPRVGGAFTVSEASLGRIMQRQLSELPRALRRGDDAAALAQARRIAAILALMMRGERSQSIVETGLLSTLSAALQQCLEFSSSAGHVAEYQPPAQYLTLGGGENAPASTDASPEPPLPAPLLPRTPESLAHVRSRPMYDALARICRLIGRSAKRGGQPSLATVVSPFLGVLQQTAATLESFPPGEDVSPSLSPTSDSSAQRTGATAVLILNEVVFGASPAWNAEDSLFANAAPTQESVDAPGGSNLKLATDSKTAAVRETVNGGQGEACVSLETGSEKTSGLERETTKQAVTGPNREGDPVLSGLVNRVVHEYLAPELWDSPVEASRGTEGAEVSLSTAGDNARLQQMMIEGIGAFARALGRGFVADGALMSAVLFPLLSKLGSPNAQVSASADLALQSICAHGGYPSLRALVAANSDYVVDALCRQLRHVHLHPSAPLLFVSVLRRTRATADLIPLLAEPLRSVLQGLGVRARAQHPQHALAFLLALREVARAAEDEAREVLAEVSGGLGVGKGLGDRSGAESFEDLGDLGGGRNMGRSGEASEGLGAGKGLRSAEGMPAFNPSESSIAGKSAGGITGTRTEPQLGVVSEGLRTSTQAGFGTEKDEEGVGLTRGVGRGQPRGSDQESEEWWDERKRRREAAAAVACSAVDACAPLMGARSVQSRVVAMDIAEVGMRALAAAERAERAHKDAAEQSAAEAPDIDMDRQEIEISNRVLPRVHSLWPHVVQGLRHTSAAVIERALGLICSLAATCGGDFMARRIETDAWPLMTSLLLNGVPNAGMSASPRASLMIVKGGESSRGAASSPAADLRVRAGVLSCLGSLADNEFSRGAVGRMAGDMARKASRFLEEKYAQGLRDSASAALLALAKVDSDAVWVILVDIANVGARNVAAPKGFPPMESILPTPTKVAVDAEIGARETLRRLDAWQGRSSVSNW</sequence>
<dbReference type="GO" id="GO:0005737">
    <property type="term" value="C:cytoplasm"/>
    <property type="evidence" value="ECO:0000318"/>
    <property type="project" value="GO_Central"/>
</dbReference>
<dbReference type="InterPro" id="IPR049362">
    <property type="entry name" value="TTI1_rpt"/>
</dbReference>
<dbReference type="PANTHER" id="PTHR18460">
    <property type="entry name" value="TEL2 INTERACTING PROTEIN 1 TTI1 FAMILY MEMBER"/>
    <property type="match status" value="1"/>
</dbReference>
<organism evidence="4 5">
    <name type="scientific">Klebsormidium nitens</name>
    <name type="common">Green alga</name>
    <name type="synonym">Ulothrix nitens</name>
    <dbReference type="NCBI Taxonomy" id="105231"/>
    <lineage>
        <taxon>Eukaryota</taxon>
        <taxon>Viridiplantae</taxon>
        <taxon>Streptophyta</taxon>
        <taxon>Klebsormidiophyceae</taxon>
        <taxon>Klebsormidiales</taxon>
        <taxon>Klebsormidiaceae</taxon>
        <taxon>Klebsormidium</taxon>
    </lineage>
</organism>
<feature type="region of interest" description="Disordered" evidence="1">
    <location>
        <begin position="683"/>
        <end position="707"/>
    </location>
</feature>
<feature type="compositionally biased region" description="Low complexity" evidence="1">
    <location>
        <begin position="597"/>
        <end position="607"/>
    </location>
</feature>
<dbReference type="Gene3D" id="1.25.10.10">
    <property type="entry name" value="Leucine-rich Repeat Variant"/>
    <property type="match status" value="1"/>
</dbReference>
<dbReference type="InterPro" id="IPR052587">
    <property type="entry name" value="TELO2-interacting_protein_1"/>
</dbReference>
<dbReference type="InterPro" id="IPR016024">
    <property type="entry name" value="ARM-type_fold"/>
</dbReference>
<dbReference type="Pfam" id="PF24173">
    <property type="entry name" value="TPR_TTI1_N"/>
    <property type="match status" value="1"/>
</dbReference>
<evidence type="ECO:0000256" key="1">
    <source>
        <dbReference type="SAM" id="MobiDB-lite"/>
    </source>
</evidence>
<keyword evidence="5" id="KW-1185">Reference proteome</keyword>
<feature type="region of interest" description="Disordered" evidence="1">
    <location>
        <begin position="589"/>
        <end position="608"/>
    </location>
</feature>
<dbReference type="Pfam" id="PF24181">
    <property type="entry name" value="TPR_TTI1_C"/>
    <property type="match status" value="1"/>
</dbReference>
<proteinExistence type="predicted"/>
<evidence type="ECO:0000259" key="2">
    <source>
        <dbReference type="Pfam" id="PF24173"/>
    </source>
</evidence>
<dbReference type="Pfam" id="PF21547">
    <property type="entry name" value="TTI1"/>
    <property type="match status" value="1"/>
</dbReference>
<protein>
    <submittedName>
        <fullName evidence="4">Uncharacterized protein</fullName>
    </submittedName>
</protein>
<feature type="compositionally biased region" description="Basic and acidic residues" evidence="1">
    <location>
        <begin position="306"/>
        <end position="317"/>
    </location>
</feature>
<dbReference type="STRING" id="105231.A0A1Y1HMV2"/>
<dbReference type="InterPro" id="IPR057566">
    <property type="entry name" value="TPR_TTI1_N"/>
</dbReference>
<dbReference type="OMA" id="KEYLYVQ"/>
<feature type="region of interest" description="Disordered" evidence="1">
    <location>
        <begin position="1010"/>
        <end position="1040"/>
    </location>
</feature>
<feature type="region of interest" description="Disordered" evidence="1">
    <location>
        <begin position="930"/>
        <end position="997"/>
    </location>
</feature>
<accession>A0A1Y1HMV2</accession>
<dbReference type="OrthoDB" id="49511at2759"/>
<name>A0A1Y1HMV2_KLENI</name>
<dbReference type="InterPro" id="IPR057567">
    <property type="entry name" value="TPR_TTI1_C"/>
</dbReference>
<feature type="region of interest" description="Disordered" evidence="1">
    <location>
        <begin position="285"/>
        <end position="317"/>
    </location>
</feature>